<sequence>MPVTPLKFKDHQHHHSLHQNKGNQRSLPHLVCGIGVFRTTKMAFKSVVAMVAALLFTSLADAHMKLNTPEPFDKANLNNSPLAADGSDFPCKLRPTVYDLPAGTDRSAINVMKIGDQQPLSFIGSAVHGGGSCQVSLTTDPKPSKDTKWQVIHSIMGGCPANEPGNLPENANGNGAPTFHFSIPDGIAPGQYTLAWTWLNRIGNREFYMNCAPINVVAASKKRYAPSSVEPVTSISKRDFPSMFVANINGCITKENFDIRYPDPGTSVEHDGIPSNLQPAGQPACVGGPGPGSSSSSTGGDPNSTTPTSTSNVGMTTVPTVAPSSPPSSPSGAPGNFASGASPVVSSPATKPSSPSTSGALSGSCSPEGEWNCIGGTSFQRCASGAWSAAQPMAAGMTCTDGQSGNIKIATKRNERSSGLHLRRLLMRDTYA</sequence>
<evidence type="ECO:0000313" key="2">
    <source>
        <dbReference type="EMBL" id="OXV08829.1"/>
    </source>
</evidence>
<name>A0A232LXD4_9EURO</name>
<feature type="compositionally biased region" description="Low complexity" evidence="1">
    <location>
        <begin position="292"/>
        <end position="311"/>
    </location>
</feature>
<keyword evidence="3" id="KW-1185">Reference proteome</keyword>
<evidence type="ECO:0008006" key="4">
    <source>
        <dbReference type="Google" id="ProtNLM"/>
    </source>
</evidence>
<feature type="compositionally biased region" description="Low complexity" evidence="1">
    <location>
        <begin position="330"/>
        <end position="366"/>
    </location>
</feature>
<evidence type="ECO:0000313" key="3">
    <source>
        <dbReference type="Proteomes" id="UP000243515"/>
    </source>
</evidence>
<comment type="caution">
    <text evidence="2">The sequence shown here is derived from an EMBL/GenBank/DDBJ whole genome shotgun (WGS) entry which is preliminary data.</text>
</comment>
<organism evidence="2 3">
    <name type="scientific">Elaphomyces granulatus</name>
    <dbReference type="NCBI Taxonomy" id="519963"/>
    <lineage>
        <taxon>Eukaryota</taxon>
        <taxon>Fungi</taxon>
        <taxon>Dikarya</taxon>
        <taxon>Ascomycota</taxon>
        <taxon>Pezizomycotina</taxon>
        <taxon>Eurotiomycetes</taxon>
        <taxon>Eurotiomycetidae</taxon>
        <taxon>Eurotiales</taxon>
        <taxon>Elaphomycetaceae</taxon>
        <taxon>Elaphomyces</taxon>
    </lineage>
</organism>
<dbReference type="AlphaFoldDB" id="A0A232LXD4"/>
<evidence type="ECO:0000256" key="1">
    <source>
        <dbReference type="SAM" id="MobiDB-lite"/>
    </source>
</evidence>
<proteinExistence type="predicted"/>
<dbReference type="EMBL" id="NPHW01003863">
    <property type="protein sequence ID" value="OXV08829.1"/>
    <property type="molecule type" value="Genomic_DNA"/>
</dbReference>
<accession>A0A232LXD4</accession>
<feature type="region of interest" description="Disordered" evidence="1">
    <location>
        <begin position="262"/>
        <end position="366"/>
    </location>
</feature>
<gene>
    <name evidence="2" type="ORF">Egran_03411</name>
</gene>
<dbReference type="OrthoDB" id="2342176at2759"/>
<protein>
    <recommendedName>
        <fullName evidence="4">Lytic polysaccharide monooxygenase</fullName>
    </recommendedName>
</protein>
<dbReference type="Gene3D" id="2.70.50.70">
    <property type="match status" value="1"/>
</dbReference>
<feature type="region of interest" description="Disordered" evidence="1">
    <location>
        <begin position="1"/>
        <end position="23"/>
    </location>
</feature>
<reference evidence="2 3" key="1">
    <citation type="journal article" date="2015" name="Environ. Microbiol.">
        <title>Metagenome sequence of Elaphomyces granulatus from sporocarp tissue reveals Ascomycota ectomycorrhizal fingerprints of genome expansion and a Proteobacteria-rich microbiome.</title>
        <authorList>
            <person name="Quandt C.A."/>
            <person name="Kohler A."/>
            <person name="Hesse C.N."/>
            <person name="Sharpton T.J."/>
            <person name="Martin F."/>
            <person name="Spatafora J.W."/>
        </authorList>
    </citation>
    <scope>NUCLEOTIDE SEQUENCE [LARGE SCALE GENOMIC DNA]</scope>
    <source>
        <strain evidence="2 3">OSC145934</strain>
    </source>
</reference>
<dbReference type="PANTHER" id="PTHR36182">
    <property type="entry name" value="PROTEIN, PUTATIVE (AFU_ORTHOLOGUE AFUA_6G10930)-RELATED"/>
    <property type="match status" value="1"/>
</dbReference>
<dbReference type="Proteomes" id="UP000243515">
    <property type="component" value="Unassembled WGS sequence"/>
</dbReference>
<dbReference type="PANTHER" id="PTHR36182:SF2">
    <property type="entry name" value="LYTIC POLYSACCHARIDE MONOOXYGENASE"/>
    <property type="match status" value="1"/>
</dbReference>